<dbReference type="EMBL" id="FNYY01000024">
    <property type="protein sequence ID" value="SEK07460.1"/>
    <property type="molecule type" value="Genomic_DNA"/>
</dbReference>
<comment type="similarity">
    <text evidence="1">Belongs to the enoyl-CoA hydratase/isomerase family.</text>
</comment>
<evidence type="ECO:0000256" key="1">
    <source>
        <dbReference type="ARBA" id="ARBA00005254"/>
    </source>
</evidence>
<dbReference type="PANTHER" id="PTHR43802:SF1">
    <property type="entry name" value="IP11341P-RELATED"/>
    <property type="match status" value="1"/>
</dbReference>
<gene>
    <name evidence="2" type="ORF">SAMN04487940_12454</name>
</gene>
<proteinExistence type="inferred from homology"/>
<dbReference type="GeneID" id="80820671"/>
<protein>
    <submittedName>
        <fullName evidence="2">Enoyl-CoA hydratase/carnithine racemase</fullName>
    </submittedName>
</protein>
<dbReference type="Gene3D" id="3.90.226.10">
    <property type="entry name" value="2-enoyl-CoA Hydratase, Chain A, domain 1"/>
    <property type="match status" value="1"/>
</dbReference>
<dbReference type="InterPro" id="IPR029045">
    <property type="entry name" value="ClpP/crotonase-like_dom_sf"/>
</dbReference>
<keyword evidence="3" id="KW-1185">Reference proteome</keyword>
<dbReference type="Proteomes" id="UP000182932">
    <property type="component" value="Unassembled WGS sequence"/>
</dbReference>
<evidence type="ECO:0000313" key="2">
    <source>
        <dbReference type="EMBL" id="SEK07460.1"/>
    </source>
</evidence>
<dbReference type="AlphaFoldDB" id="A0A975ZQM3"/>
<organism evidence="2 3">
    <name type="scientific">Marinovum algicola</name>
    <dbReference type="NCBI Taxonomy" id="42444"/>
    <lineage>
        <taxon>Bacteria</taxon>
        <taxon>Pseudomonadati</taxon>
        <taxon>Pseudomonadota</taxon>
        <taxon>Alphaproteobacteria</taxon>
        <taxon>Rhodobacterales</taxon>
        <taxon>Roseobacteraceae</taxon>
        <taxon>Marinovum</taxon>
    </lineage>
</organism>
<dbReference type="SUPFAM" id="SSF52096">
    <property type="entry name" value="ClpP/crotonase"/>
    <property type="match status" value="1"/>
</dbReference>
<name>A0A975ZQM3_9RHOB</name>
<dbReference type="Pfam" id="PF00378">
    <property type="entry name" value="ECH_1"/>
    <property type="match status" value="1"/>
</dbReference>
<accession>A0A975ZQM3</accession>
<dbReference type="RefSeq" id="WP_048534783.1">
    <property type="nucleotide sequence ID" value="NZ_CATLQZ010000033.1"/>
</dbReference>
<dbReference type="CDD" id="cd06558">
    <property type="entry name" value="crotonase-like"/>
    <property type="match status" value="1"/>
</dbReference>
<sequence length="277" mass="32464">MAINSYYPVPELEEYAERFKEFFKFKRENGILEVQMHTKGGPVKWSYQMHHALAELWTVIGHDKKNEVLILTSSGDKWINEWDVESFKEVEQSPDDDQRYDVQIYDTLKIVENFVNDIEIPTIAAINGKGIHWEMCMMSDITLCTPDFILQDDHFGMDSGHVPGDGMGLCLQEILGIKRGNYAMLTCQSFDAQKCLELGAVNEVVERDQIVERAWELARDIMKKSRSCRRMTHYICVRPWKAVVERDFRIHVISEMYSFNLSHSEHDFEYIKYDEDK</sequence>
<dbReference type="PANTHER" id="PTHR43802">
    <property type="entry name" value="ENOYL-COA HYDRATASE"/>
    <property type="match status" value="1"/>
</dbReference>
<dbReference type="InterPro" id="IPR001753">
    <property type="entry name" value="Enoyl-CoA_hydra/iso"/>
</dbReference>
<comment type="caution">
    <text evidence="2">The sequence shown here is derived from an EMBL/GenBank/DDBJ whole genome shotgun (WGS) entry which is preliminary data.</text>
</comment>
<dbReference type="GO" id="GO:0003824">
    <property type="term" value="F:catalytic activity"/>
    <property type="evidence" value="ECO:0007669"/>
    <property type="project" value="UniProtKB-ARBA"/>
</dbReference>
<reference evidence="2 3" key="1">
    <citation type="submission" date="2016-10" db="EMBL/GenBank/DDBJ databases">
        <authorList>
            <person name="Varghese N."/>
            <person name="Submissions S."/>
        </authorList>
    </citation>
    <scope>NUCLEOTIDE SEQUENCE [LARGE SCALE GENOMIC DNA]</scope>
    <source>
        <strain evidence="2 3">FF3</strain>
    </source>
</reference>
<evidence type="ECO:0000313" key="3">
    <source>
        <dbReference type="Proteomes" id="UP000182932"/>
    </source>
</evidence>